<dbReference type="InterPro" id="IPR016181">
    <property type="entry name" value="Acyl_CoA_acyltransferase"/>
</dbReference>
<name>A0A1X9NFP8_9GAMM</name>
<dbReference type="Gene3D" id="3.40.630.30">
    <property type="match status" value="1"/>
</dbReference>
<organism evidence="1 2">
    <name type="scientific">Oceanicoccus sagamiensis</name>
    <dbReference type="NCBI Taxonomy" id="716816"/>
    <lineage>
        <taxon>Bacteria</taxon>
        <taxon>Pseudomonadati</taxon>
        <taxon>Pseudomonadota</taxon>
        <taxon>Gammaproteobacteria</taxon>
        <taxon>Cellvibrionales</taxon>
        <taxon>Spongiibacteraceae</taxon>
        <taxon>Oceanicoccus</taxon>
    </lineage>
</organism>
<dbReference type="RefSeq" id="WP_085757896.1">
    <property type="nucleotide sequence ID" value="NZ_CP019343.1"/>
</dbReference>
<protein>
    <recommendedName>
        <fullName evidence="3">N-acetyltransferase domain-containing protein</fullName>
    </recommendedName>
</protein>
<dbReference type="SUPFAM" id="SSF55729">
    <property type="entry name" value="Acyl-CoA N-acyltransferases (Nat)"/>
    <property type="match status" value="1"/>
</dbReference>
<dbReference type="EMBL" id="CP019343">
    <property type="protein sequence ID" value="ARN73777.1"/>
    <property type="molecule type" value="Genomic_DNA"/>
</dbReference>
<evidence type="ECO:0008006" key="3">
    <source>
        <dbReference type="Google" id="ProtNLM"/>
    </source>
</evidence>
<dbReference type="KEGG" id="osg:BST96_06410"/>
<proteinExistence type="predicted"/>
<sequence>MIEYKNKSIGSELITNITKQCKEAGVISVHLFAAGGTEPFYNKASFKARPPNMPGMRYEPNA</sequence>
<reference evidence="1 2" key="1">
    <citation type="submission" date="2016-11" db="EMBL/GenBank/DDBJ databases">
        <title>Trade-off between light-utilization and light-protection in marine flavobacteria.</title>
        <authorList>
            <person name="Kumagai Y."/>
        </authorList>
    </citation>
    <scope>NUCLEOTIDE SEQUENCE [LARGE SCALE GENOMIC DNA]</scope>
    <source>
        <strain evidence="1 2">NBRC 107125</strain>
    </source>
</reference>
<dbReference type="Proteomes" id="UP000193450">
    <property type="component" value="Chromosome"/>
</dbReference>
<keyword evidence="2" id="KW-1185">Reference proteome</keyword>
<dbReference type="OrthoDB" id="9775804at2"/>
<dbReference type="AlphaFoldDB" id="A0A1X9NFP8"/>
<evidence type="ECO:0000313" key="1">
    <source>
        <dbReference type="EMBL" id="ARN73777.1"/>
    </source>
</evidence>
<dbReference type="STRING" id="716816.BST96_06410"/>
<accession>A0A1X9NFP8</accession>
<evidence type="ECO:0000313" key="2">
    <source>
        <dbReference type="Proteomes" id="UP000193450"/>
    </source>
</evidence>
<gene>
    <name evidence="1" type="ORF">BST96_06410</name>
</gene>